<dbReference type="Proteomes" id="UP000197003">
    <property type="component" value="Chromosome"/>
</dbReference>
<proteinExistence type="inferred from homology"/>
<accession>A0A1Z3N8L1</accession>
<evidence type="ECO:0000313" key="3">
    <source>
        <dbReference type="EMBL" id="ASD63785.1"/>
    </source>
</evidence>
<dbReference type="Pfam" id="PF03364">
    <property type="entry name" value="Polyketide_cyc"/>
    <property type="match status" value="1"/>
</dbReference>
<gene>
    <name evidence="3" type="ORF">B9G79_09465</name>
</gene>
<dbReference type="OrthoDB" id="9804759at2"/>
<comment type="similarity">
    <text evidence="1">Belongs to the ribosome association toxin RatA family.</text>
</comment>
<reference evidence="3 4" key="1">
    <citation type="submission" date="2017-04" db="EMBL/GenBank/DDBJ databases">
        <title>Whole genome sequence of Bdellovibrio bacteriovorus strain SSB218315.</title>
        <authorList>
            <person name="Oyedara O."/>
            <person name="Rodriguez-Perez M.A."/>
        </authorList>
    </citation>
    <scope>NUCLEOTIDE SEQUENCE [LARGE SCALE GENOMIC DNA]</scope>
    <source>
        <strain evidence="3 4">SSB218315</strain>
    </source>
</reference>
<dbReference type="Gene3D" id="3.30.530.20">
    <property type="match status" value="1"/>
</dbReference>
<evidence type="ECO:0000259" key="2">
    <source>
        <dbReference type="Pfam" id="PF03364"/>
    </source>
</evidence>
<dbReference type="EMBL" id="CP020946">
    <property type="protein sequence ID" value="ASD63785.1"/>
    <property type="molecule type" value="Genomic_DNA"/>
</dbReference>
<feature type="domain" description="Coenzyme Q-binding protein COQ10 START" evidence="2">
    <location>
        <begin position="13"/>
        <end position="129"/>
    </location>
</feature>
<evidence type="ECO:0000313" key="4">
    <source>
        <dbReference type="Proteomes" id="UP000197003"/>
    </source>
</evidence>
<organism evidence="3 4">
    <name type="scientific">Bdellovibrio bacteriovorus</name>
    <dbReference type="NCBI Taxonomy" id="959"/>
    <lineage>
        <taxon>Bacteria</taxon>
        <taxon>Pseudomonadati</taxon>
        <taxon>Bdellovibrionota</taxon>
        <taxon>Bdellovibrionia</taxon>
        <taxon>Bdellovibrionales</taxon>
        <taxon>Pseudobdellovibrionaceae</taxon>
        <taxon>Bdellovibrio</taxon>
    </lineage>
</organism>
<sequence>MAKASTTEVFNCSVEQFFKIISDYDKYHEFLPEVKKCTVLKTEGNRKLVEYNVSVVKSFKYSLWMTESAPKSITWEFASGDVFKTSVGSWKLEDEAGKTRATYTVEATFSMFVPGPIANALVSVNLPNMISSYHKRVKQLYGN</sequence>
<dbReference type="InterPro" id="IPR023393">
    <property type="entry name" value="START-like_dom_sf"/>
</dbReference>
<name>A0A1Z3N8L1_BDEBC</name>
<dbReference type="InterPro" id="IPR005031">
    <property type="entry name" value="COQ10_START"/>
</dbReference>
<protein>
    <submittedName>
        <fullName evidence="3">Polyketide cyclase</fullName>
    </submittedName>
</protein>
<dbReference type="SUPFAM" id="SSF55961">
    <property type="entry name" value="Bet v1-like"/>
    <property type="match status" value="1"/>
</dbReference>
<evidence type="ECO:0000256" key="1">
    <source>
        <dbReference type="ARBA" id="ARBA00008918"/>
    </source>
</evidence>
<dbReference type="AlphaFoldDB" id="A0A1Z3N8L1"/>
<dbReference type="RefSeq" id="WP_088565297.1">
    <property type="nucleotide sequence ID" value="NZ_CP020946.1"/>
</dbReference>